<evidence type="ECO:0000256" key="1">
    <source>
        <dbReference type="SAM" id="MobiDB-lite"/>
    </source>
</evidence>
<reference evidence="2 3" key="1">
    <citation type="submission" date="2022-12" db="EMBL/GenBank/DDBJ databases">
        <authorList>
            <person name="Batteikh M."/>
            <person name="Krug K."/>
            <person name="Kamarzar M."/>
            <person name="Huq N."/>
            <person name="Esparza P.D."/>
            <person name="Ma Y."/>
            <person name="Wang J.Y."/>
            <person name="Fleming H.S."/>
            <person name="Wright N.E."/>
            <person name="Melkote A."/>
            <person name="Senthilvelan J."/>
            <person name="Rajiv S."/>
            <person name="Paek B.H."/>
            <person name="Gonzalez C."/>
            <person name="Abuwarda M."/>
            <person name="Niazmandi K."/>
            <person name="Whang A."/>
            <person name="Magaling J.T.M."/>
            <person name="Seeman S."/>
            <person name="Chai A.E."/>
            <person name="Zorawik M."/>
            <person name="Kasemsunt F."/>
            <person name="Garza D.R."/>
            <person name="Ngo R.T."/>
            <person name="Reddi K."/>
            <person name="Freise A.C."/>
            <person name="Garcia-Vedrenne A.E."/>
            <person name="Garlena R.A."/>
            <person name="Russell D.A."/>
            <person name="Jacobs-Sera D."/>
            <person name="Hatfull G.F."/>
        </authorList>
    </citation>
    <scope>NUCLEOTIDE SEQUENCE [LARGE SCALE GENOMIC DNA]</scope>
</reference>
<name>A0AA49I594_9CAUD</name>
<dbReference type="Proteomes" id="UP001212175">
    <property type="component" value="Segment"/>
</dbReference>
<organism evidence="2 3">
    <name type="scientific">Arthrobacter phage Bolt007</name>
    <dbReference type="NCBI Taxonomy" id="3017297"/>
    <lineage>
        <taxon>Viruses</taxon>
        <taxon>Duplodnaviria</taxon>
        <taxon>Heunggongvirae</taxon>
        <taxon>Uroviricota</taxon>
        <taxon>Caudoviricetes</taxon>
        <taxon>Berryhillviridae</taxon>
        <taxon>Lilmacvirus</taxon>
        <taxon>Lilmacvirus bolt007</taxon>
    </lineage>
</organism>
<sequence>MKIIINIESPSLGEITIESPNYAEEAGLNVRTLAAAVLTGTLVPRTLGALQVKPSEDETEAEPSAAEAPRIPEPGE</sequence>
<evidence type="ECO:0000313" key="2">
    <source>
        <dbReference type="EMBL" id="WBF79014.1"/>
    </source>
</evidence>
<protein>
    <submittedName>
        <fullName evidence="2">Uncharacterized protein</fullName>
    </submittedName>
</protein>
<feature type="region of interest" description="Disordered" evidence="1">
    <location>
        <begin position="50"/>
        <end position="76"/>
    </location>
</feature>
<accession>A0AA49I594</accession>
<gene>
    <name evidence="2" type="primary">46</name>
    <name evidence="2" type="ORF">SEA_BOLT007_46</name>
</gene>
<dbReference type="EMBL" id="OP985600">
    <property type="protein sequence ID" value="WBF79014.1"/>
    <property type="molecule type" value="Genomic_DNA"/>
</dbReference>
<keyword evidence="3" id="KW-1185">Reference proteome</keyword>
<evidence type="ECO:0000313" key="3">
    <source>
        <dbReference type="Proteomes" id="UP001212175"/>
    </source>
</evidence>
<proteinExistence type="predicted"/>